<protein>
    <recommendedName>
        <fullName evidence="3">Metallothionein</fullName>
    </recommendedName>
</protein>
<gene>
    <name evidence="1" type="ORF">ACFPME_15105</name>
</gene>
<dbReference type="Proteomes" id="UP001596013">
    <property type="component" value="Unassembled WGS sequence"/>
</dbReference>
<name>A0ABW0JP94_9GAMM</name>
<organism evidence="1 2">
    <name type="scientific">Rhodanobacter umsongensis</name>
    <dbReference type="NCBI Taxonomy" id="633153"/>
    <lineage>
        <taxon>Bacteria</taxon>
        <taxon>Pseudomonadati</taxon>
        <taxon>Pseudomonadota</taxon>
        <taxon>Gammaproteobacteria</taxon>
        <taxon>Lysobacterales</taxon>
        <taxon>Rhodanobacteraceae</taxon>
        <taxon>Rhodanobacter</taxon>
    </lineage>
</organism>
<evidence type="ECO:0000313" key="2">
    <source>
        <dbReference type="Proteomes" id="UP001596013"/>
    </source>
</evidence>
<reference evidence="2" key="1">
    <citation type="journal article" date="2019" name="Int. J. Syst. Evol. Microbiol.">
        <title>The Global Catalogue of Microorganisms (GCM) 10K type strain sequencing project: providing services to taxonomists for standard genome sequencing and annotation.</title>
        <authorList>
            <consortium name="The Broad Institute Genomics Platform"/>
            <consortium name="The Broad Institute Genome Sequencing Center for Infectious Disease"/>
            <person name="Wu L."/>
            <person name="Ma J."/>
        </authorList>
    </citation>
    <scope>NUCLEOTIDE SEQUENCE [LARGE SCALE GENOMIC DNA]</scope>
    <source>
        <strain evidence="2">JCM 17130</strain>
    </source>
</reference>
<sequence length="58" mass="6336">MNANPTEPCAHPGCGCKVSEPQQYCSDRCRQQVTSDGECGCGHSDCIVQEALHRMDDH</sequence>
<proteinExistence type="predicted"/>
<evidence type="ECO:0008006" key="3">
    <source>
        <dbReference type="Google" id="ProtNLM"/>
    </source>
</evidence>
<keyword evidence="2" id="KW-1185">Reference proteome</keyword>
<comment type="caution">
    <text evidence="1">The sequence shown here is derived from an EMBL/GenBank/DDBJ whole genome shotgun (WGS) entry which is preliminary data.</text>
</comment>
<evidence type="ECO:0000313" key="1">
    <source>
        <dbReference type="EMBL" id="MFC5437888.1"/>
    </source>
</evidence>
<dbReference type="RefSeq" id="WP_377306480.1">
    <property type="nucleotide sequence ID" value="NZ_JBHSMK010000009.1"/>
</dbReference>
<dbReference type="EMBL" id="JBHSMK010000009">
    <property type="protein sequence ID" value="MFC5437888.1"/>
    <property type="molecule type" value="Genomic_DNA"/>
</dbReference>
<accession>A0ABW0JP94</accession>